<name>A0A9N9S270_9DIPT</name>
<protein>
    <recommendedName>
        <fullName evidence="11">Ionotropic receptor</fullName>
    </recommendedName>
</protein>
<dbReference type="GO" id="GO:0005886">
    <property type="term" value="C:plasma membrane"/>
    <property type="evidence" value="ECO:0007669"/>
    <property type="project" value="UniProtKB-SubCell"/>
</dbReference>
<evidence type="ECO:0000256" key="1">
    <source>
        <dbReference type="ARBA" id="ARBA00004651"/>
    </source>
</evidence>
<gene>
    <name evidence="9" type="ORF">CHIRRI_LOCUS10357</name>
</gene>
<dbReference type="AlphaFoldDB" id="A0A9N9S270"/>
<keyword evidence="5 8" id="KW-0472">Membrane</keyword>
<evidence type="ECO:0000256" key="2">
    <source>
        <dbReference type="ARBA" id="ARBA00022475"/>
    </source>
</evidence>
<dbReference type="PANTHER" id="PTHR42643:SF30">
    <property type="entry name" value="IONOTROPIC RECEPTOR 40A-RELATED"/>
    <property type="match status" value="1"/>
</dbReference>
<evidence type="ECO:0000313" key="10">
    <source>
        <dbReference type="Proteomes" id="UP001153620"/>
    </source>
</evidence>
<feature type="transmembrane region" description="Helical" evidence="8">
    <location>
        <begin position="307"/>
        <end position="330"/>
    </location>
</feature>
<feature type="transmembrane region" description="Helical" evidence="8">
    <location>
        <begin position="337"/>
        <end position="358"/>
    </location>
</feature>
<dbReference type="OrthoDB" id="7725497at2759"/>
<sequence>MSQAITDLIHELFIKNRIHFDILMYGNLTCNSLDLINMIEMKNDGNFAEKVRKIEPELWDHKIYKSAVIFTKNMNTVNHLVLNATLDSPFPHRISFLMYCEDLNETSLAKLYVPFNLNPDEGMISIYQYFLNNNKTSIDLLTIEWYTEKDCSNDQIVMVNSFNKKSKSWNKNLVIEEKFKQFHGCMLTVGLRPSYMMTNIYRFGSQPFGPIVDLFKAMAYVGNFTYNYQLYLYLPDENNKLVKENIPKDGTVIEPNAAFQIAVLKSSPLLYKEIHFLTSFHEEKVSFLIAPSEPYDSYEKLLFPFDFWTWIYLLVIFECSFLSILIINWLPVKIQDLVYGENVMTPALNVGAIFFGMSQTQVPFKSFPRIILITFIFFCLVMRTAYQGVLFEMIAADIRKPPPRTIAELFANNYSIYSINILQDSITSLLTKEERYESEI</sequence>
<keyword evidence="2" id="KW-1003">Cell membrane</keyword>
<evidence type="ECO:0000256" key="6">
    <source>
        <dbReference type="ARBA" id="ARBA00023170"/>
    </source>
</evidence>
<evidence type="ECO:0000256" key="3">
    <source>
        <dbReference type="ARBA" id="ARBA00022692"/>
    </source>
</evidence>
<accession>A0A9N9S270</accession>
<reference evidence="9" key="1">
    <citation type="submission" date="2022-01" db="EMBL/GenBank/DDBJ databases">
        <authorList>
            <person name="King R."/>
        </authorList>
    </citation>
    <scope>NUCLEOTIDE SEQUENCE</scope>
</reference>
<keyword evidence="7" id="KW-0325">Glycoprotein</keyword>
<feature type="transmembrane region" description="Helical" evidence="8">
    <location>
        <begin position="370"/>
        <end position="391"/>
    </location>
</feature>
<reference evidence="9" key="2">
    <citation type="submission" date="2022-10" db="EMBL/GenBank/DDBJ databases">
        <authorList>
            <consortium name="ENA_rothamsted_submissions"/>
            <consortium name="culmorum"/>
            <person name="King R."/>
        </authorList>
    </citation>
    <scope>NUCLEOTIDE SEQUENCE</scope>
</reference>
<evidence type="ECO:0000256" key="4">
    <source>
        <dbReference type="ARBA" id="ARBA00022989"/>
    </source>
</evidence>
<dbReference type="InterPro" id="IPR052192">
    <property type="entry name" value="Insect_Ionotropic_Sensory_Rcpt"/>
</dbReference>
<proteinExistence type="predicted"/>
<dbReference type="Proteomes" id="UP001153620">
    <property type="component" value="Chromosome 3"/>
</dbReference>
<evidence type="ECO:0000256" key="8">
    <source>
        <dbReference type="SAM" id="Phobius"/>
    </source>
</evidence>
<keyword evidence="6" id="KW-0675">Receptor</keyword>
<organism evidence="9 10">
    <name type="scientific">Chironomus riparius</name>
    <dbReference type="NCBI Taxonomy" id="315576"/>
    <lineage>
        <taxon>Eukaryota</taxon>
        <taxon>Metazoa</taxon>
        <taxon>Ecdysozoa</taxon>
        <taxon>Arthropoda</taxon>
        <taxon>Hexapoda</taxon>
        <taxon>Insecta</taxon>
        <taxon>Pterygota</taxon>
        <taxon>Neoptera</taxon>
        <taxon>Endopterygota</taxon>
        <taxon>Diptera</taxon>
        <taxon>Nematocera</taxon>
        <taxon>Chironomoidea</taxon>
        <taxon>Chironomidae</taxon>
        <taxon>Chironominae</taxon>
        <taxon>Chironomus</taxon>
    </lineage>
</organism>
<dbReference type="PANTHER" id="PTHR42643">
    <property type="entry name" value="IONOTROPIC RECEPTOR 20A-RELATED"/>
    <property type="match status" value="1"/>
</dbReference>
<keyword evidence="3 8" id="KW-0812">Transmembrane</keyword>
<keyword evidence="4 8" id="KW-1133">Transmembrane helix</keyword>
<evidence type="ECO:0000313" key="9">
    <source>
        <dbReference type="EMBL" id="CAG9807509.1"/>
    </source>
</evidence>
<dbReference type="EMBL" id="OU895879">
    <property type="protein sequence ID" value="CAG9807509.1"/>
    <property type="molecule type" value="Genomic_DNA"/>
</dbReference>
<comment type="subcellular location">
    <subcellularLocation>
        <location evidence="1">Cell membrane</location>
        <topology evidence="1">Multi-pass membrane protein</topology>
    </subcellularLocation>
</comment>
<evidence type="ECO:0000256" key="5">
    <source>
        <dbReference type="ARBA" id="ARBA00023136"/>
    </source>
</evidence>
<evidence type="ECO:0000256" key="7">
    <source>
        <dbReference type="ARBA" id="ARBA00023180"/>
    </source>
</evidence>
<keyword evidence="10" id="KW-1185">Reference proteome</keyword>
<evidence type="ECO:0008006" key="11">
    <source>
        <dbReference type="Google" id="ProtNLM"/>
    </source>
</evidence>